<feature type="region of interest" description="Disordered" evidence="3">
    <location>
        <begin position="273"/>
        <end position="434"/>
    </location>
</feature>
<dbReference type="PANTHER" id="PTHR15380">
    <property type="entry name" value="CEROID-LIPOFUSCINOSIS, NEURONAL 5"/>
    <property type="match status" value="1"/>
</dbReference>
<evidence type="ECO:0000313" key="5">
    <source>
        <dbReference type="Proteomes" id="UP000693970"/>
    </source>
</evidence>
<feature type="compositionally biased region" description="Basic and acidic residues" evidence="3">
    <location>
        <begin position="288"/>
        <end position="299"/>
    </location>
</feature>
<reference evidence="4" key="2">
    <citation type="submission" date="2021-04" db="EMBL/GenBank/DDBJ databases">
        <authorList>
            <person name="Podell S."/>
        </authorList>
    </citation>
    <scope>NUCLEOTIDE SEQUENCE</scope>
    <source>
        <strain evidence="4">Hildebrandi</strain>
    </source>
</reference>
<dbReference type="GO" id="GO:0005765">
    <property type="term" value="C:lysosomal membrane"/>
    <property type="evidence" value="ECO:0007669"/>
    <property type="project" value="TreeGrafter"/>
</dbReference>
<dbReference type="EMBL" id="JAGRRH010000007">
    <property type="protein sequence ID" value="KAG7366108.1"/>
    <property type="molecule type" value="Genomic_DNA"/>
</dbReference>
<feature type="compositionally biased region" description="Polar residues" evidence="3">
    <location>
        <begin position="334"/>
        <end position="347"/>
    </location>
</feature>
<dbReference type="Proteomes" id="UP000693970">
    <property type="component" value="Unassembled WGS sequence"/>
</dbReference>
<evidence type="ECO:0000256" key="1">
    <source>
        <dbReference type="ARBA" id="ARBA00007028"/>
    </source>
</evidence>
<feature type="compositionally biased region" description="Polar residues" evidence="3">
    <location>
        <begin position="687"/>
        <end position="706"/>
    </location>
</feature>
<feature type="compositionally biased region" description="Acidic residues" evidence="3">
    <location>
        <begin position="708"/>
        <end position="717"/>
    </location>
</feature>
<evidence type="ECO:0000313" key="4">
    <source>
        <dbReference type="EMBL" id="KAG7366108.1"/>
    </source>
</evidence>
<comment type="similarity">
    <text evidence="1">Belongs to the CLN5 family.</text>
</comment>
<gene>
    <name evidence="4" type="ORF">IV203_028778</name>
</gene>
<dbReference type="GO" id="GO:0007040">
    <property type="term" value="P:lysosome organization"/>
    <property type="evidence" value="ECO:0007669"/>
    <property type="project" value="TreeGrafter"/>
</dbReference>
<feature type="compositionally biased region" description="Basic and acidic residues" evidence="3">
    <location>
        <begin position="394"/>
        <end position="416"/>
    </location>
</feature>
<feature type="compositionally biased region" description="Polar residues" evidence="3">
    <location>
        <begin position="301"/>
        <end position="312"/>
    </location>
</feature>
<feature type="compositionally biased region" description="Low complexity" evidence="3">
    <location>
        <begin position="752"/>
        <end position="770"/>
    </location>
</feature>
<feature type="compositionally biased region" description="Acidic residues" evidence="3">
    <location>
        <begin position="370"/>
        <end position="385"/>
    </location>
</feature>
<accession>A0A9K3LQH2</accession>
<feature type="region of interest" description="Disordered" evidence="3">
    <location>
        <begin position="1"/>
        <end position="27"/>
    </location>
</feature>
<feature type="compositionally biased region" description="Pro residues" evidence="3">
    <location>
        <begin position="350"/>
        <end position="365"/>
    </location>
</feature>
<dbReference type="InterPro" id="IPR026138">
    <property type="entry name" value="CLN5"/>
</dbReference>
<dbReference type="OrthoDB" id="46848at2759"/>
<protein>
    <submittedName>
        <fullName evidence="4">Uncharacterized protein</fullName>
    </submittedName>
</protein>
<proteinExistence type="inferred from homology"/>
<dbReference type="PANTHER" id="PTHR15380:SF2">
    <property type="entry name" value="CEROID-LIPOFUSCINOSIS NEURONAL PROTEIN 5"/>
    <property type="match status" value="1"/>
</dbReference>
<sequence>MSLETATETGETSSEEETSSSSHKTPLEIPRVLTRNLIPSLTYGLDASDMLECYTLVRSAPLHGIANSTITIQKQALGIRFRPKQDVATLNIKRPMELTLEFGPQRVGQDLNDEAMPIAQIDESSSYLSWDNVGKVYYSKAIVKQHYLSSYYMASMTGAVFSKLLTEAINFAERRRVYQPFSIYSEERGREVRSSSSSDFTWYIWTRLARLGVEIAPILPPPTYEARLWTKSLTKVVPDPFVAQNAATFYHKLYSCLNAIGTNDYGIFGDEKSLAPTNTPAPTPSSDNEVRGRRRRVEDNTGGQANSLGEMESTSRGEGQEQQSGENDPDNDDLSNSIPTMNDSTKVPPSISPPPSVAPTNPVSPYPTEYESEEPTIEEEDEPQEEGGGIPAEPAKDAEIAKQAADEAQKAADEAKNVAQTEGENKAADAAQAAAHAAHAAADATSKAASKQAMDSLLSGDGSMMSAIAATCFTDPQYGIGTVDANGTVTAEAYLYRDSSFYYKLELVSPFIGVAKVNRAMPRATDQSDFGSGGDALDWLLALSLAASLLLLVLLICQQTGKNYVSSLARCQRWFFNPRKYDYEGERASGQSGPLFFFGASGIPPSMGGKRASYSPIRPGESLDAVLEDSVVSAVDDDDAGELALPVIHYQGSNDEEQREIEMQSLSPRFNVLYSSARPGNAVRTPVQRSSSSTNRMVHSASSRSLESFEENEDPDLALESSLPVPKRFFRDPNEVEMPSLKTKSKIAIPVGSNGSIRSRSSSLEDSGYG</sequence>
<organism evidence="4 5">
    <name type="scientific">Nitzschia inconspicua</name>
    <dbReference type="NCBI Taxonomy" id="303405"/>
    <lineage>
        <taxon>Eukaryota</taxon>
        <taxon>Sar</taxon>
        <taxon>Stramenopiles</taxon>
        <taxon>Ochrophyta</taxon>
        <taxon>Bacillariophyta</taxon>
        <taxon>Bacillariophyceae</taxon>
        <taxon>Bacillariophycidae</taxon>
        <taxon>Bacillariales</taxon>
        <taxon>Bacillariaceae</taxon>
        <taxon>Nitzschia</taxon>
    </lineage>
</organism>
<dbReference type="GO" id="GO:0016798">
    <property type="term" value="F:hydrolase activity, acting on glycosyl bonds"/>
    <property type="evidence" value="ECO:0007669"/>
    <property type="project" value="TreeGrafter"/>
</dbReference>
<name>A0A9K3LQH2_9STRA</name>
<feature type="region of interest" description="Disordered" evidence="3">
    <location>
        <begin position="681"/>
        <end position="770"/>
    </location>
</feature>
<dbReference type="AlphaFoldDB" id="A0A9K3LQH2"/>
<keyword evidence="2" id="KW-0325">Glycoprotein</keyword>
<evidence type="ECO:0000256" key="3">
    <source>
        <dbReference type="SAM" id="MobiDB-lite"/>
    </source>
</evidence>
<keyword evidence="5" id="KW-1185">Reference proteome</keyword>
<feature type="compositionally biased region" description="Low complexity" evidence="3">
    <location>
        <begin position="1"/>
        <end position="12"/>
    </location>
</feature>
<comment type="caution">
    <text evidence="4">The sequence shown here is derived from an EMBL/GenBank/DDBJ whole genome shotgun (WGS) entry which is preliminary data.</text>
</comment>
<reference evidence="4" key="1">
    <citation type="journal article" date="2021" name="Sci. Rep.">
        <title>Diploid genomic architecture of Nitzschia inconspicua, an elite biomass production diatom.</title>
        <authorList>
            <person name="Oliver A."/>
            <person name="Podell S."/>
            <person name="Pinowska A."/>
            <person name="Traller J.C."/>
            <person name="Smith S.R."/>
            <person name="McClure R."/>
            <person name="Beliaev A."/>
            <person name="Bohutskyi P."/>
            <person name="Hill E.A."/>
            <person name="Rabines A."/>
            <person name="Zheng H."/>
            <person name="Allen L.Z."/>
            <person name="Kuo A."/>
            <person name="Grigoriev I.V."/>
            <person name="Allen A.E."/>
            <person name="Hazlebeck D."/>
            <person name="Allen E.E."/>
        </authorList>
    </citation>
    <scope>NUCLEOTIDE SEQUENCE</scope>
    <source>
        <strain evidence="4">Hildebrandi</strain>
    </source>
</reference>
<evidence type="ECO:0000256" key="2">
    <source>
        <dbReference type="ARBA" id="ARBA00023180"/>
    </source>
</evidence>